<dbReference type="GO" id="GO:0022857">
    <property type="term" value="F:transmembrane transporter activity"/>
    <property type="evidence" value="ECO:0007669"/>
    <property type="project" value="TreeGrafter"/>
</dbReference>
<keyword evidence="4 9" id="KW-0812">Transmembrane</keyword>
<organism evidence="13 14">
    <name type="scientific">Apophysomyces ossiformis</name>
    <dbReference type="NCBI Taxonomy" id="679940"/>
    <lineage>
        <taxon>Eukaryota</taxon>
        <taxon>Fungi</taxon>
        <taxon>Fungi incertae sedis</taxon>
        <taxon>Mucoromycota</taxon>
        <taxon>Mucoromycotina</taxon>
        <taxon>Mucoromycetes</taxon>
        <taxon>Mucorales</taxon>
        <taxon>Mucorineae</taxon>
        <taxon>Mucoraceae</taxon>
        <taxon>Apophysomyces</taxon>
    </lineage>
</organism>
<evidence type="ECO:0000256" key="2">
    <source>
        <dbReference type="ARBA" id="ARBA00006375"/>
    </source>
</evidence>
<evidence type="ECO:0000256" key="11">
    <source>
        <dbReference type="SAM" id="MobiDB-lite"/>
    </source>
</evidence>
<feature type="transmembrane region" description="Helical" evidence="12">
    <location>
        <begin position="66"/>
        <end position="87"/>
    </location>
</feature>
<comment type="subcellular location">
    <subcellularLocation>
        <location evidence="1">Mitochondrion membrane</location>
        <topology evidence="1">Multi-pass membrane protein</topology>
    </subcellularLocation>
</comment>
<proteinExistence type="inferred from homology"/>
<feature type="repeat" description="Solcar" evidence="9">
    <location>
        <begin position="1"/>
        <end position="86"/>
    </location>
</feature>
<evidence type="ECO:0000256" key="10">
    <source>
        <dbReference type="RuleBase" id="RU000488"/>
    </source>
</evidence>
<feature type="transmembrane region" description="Helical" evidence="12">
    <location>
        <begin position="99"/>
        <end position="116"/>
    </location>
</feature>
<dbReference type="GO" id="GO:0031966">
    <property type="term" value="C:mitochondrial membrane"/>
    <property type="evidence" value="ECO:0007669"/>
    <property type="project" value="UniProtKB-SubCell"/>
</dbReference>
<feature type="repeat" description="Solcar" evidence="9">
    <location>
        <begin position="100"/>
        <end position="190"/>
    </location>
</feature>
<dbReference type="InterPro" id="IPR050567">
    <property type="entry name" value="Mitochondrial_Carrier"/>
</dbReference>
<dbReference type="Proteomes" id="UP000605846">
    <property type="component" value="Unassembled WGS sequence"/>
</dbReference>
<evidence type="ECO:0000313" key="13">
    <source>
        <dbReference type="EMBL" id="KAF7730835.1"/>
    </source>
</evidence>
<reference evidence="13" key="1">
    <citation type="submission" date="2020-01" db="EMBL/GenBank/DDBJ databases">
        <title>Genome Sequencing of Three Apophysomyces-Like Fungal Strains Confirms a Novel Fungal Genus in the Mucoromycota with divergent Burkholderia-like Endosymbiotic Bacteria.</title>
        <authorList>
            <person name="Stajich J.E."/>
            <person name="Macias A.M."/>
            <person name="Carter-House D."/>
            <person name="Lovett B."/>
            <person name="Kasson L.R."/>
            <person name="Berry K."/>
            <person name="Grigoriev I."/>
            <person name="Chang Y."/>
            <person name="Spatafora J."/>
            <person name="Kasson M.T."/>
        </authorList>
    </citation>
    <scope>NUCLEOTIDE SEQUENCE</scope>
    <source>
        <strain evidence="13">NRRL A-21654</strain>
    </source>
</reference>
<evidence type="ECO:0000256" key="12">
    <source>
        <dbReference type="SAM" id="Phobius"/>
    </source>
</evidence>
<dbReference type="OrthoDB" id="193856at2759"/>
<evidence type="ECO:0000256" key="4">
    <source>
        <dbReference type="ARBA" id="ARBA00022692"/>
    </source>
</evidence>
<evidence type="ECO:0000256" key="9">
    <source>
        <dbReference type="PROSITE-ProRule" id="PRU00282"/>
    </source>
</evidence>
<sequence>MGWIGGASGIIIGSPLDVLKARLQAPKVAPLVSTGTGQTATSWETLKQLVVTEGSGSLFKGVLSPVVGLAGLNAILFVSYGSIMRYFEQQQPLGTAPSLSHVYLAGCGAGIAGFFFTTPTELVKIQAQISRIPKSTFQVTKEIFERNGLRGLLSNERANAGFYQGGWITMIRDAPSYGIYFWVYEGMKRFLEVDPTTEAGSGNAWKLLLAGGLAGAVSWTSIYPIDVVKSRLQMQVQPRQQQPRFQQERAAVPHPAHSYSILNGSRNISSSSSSSSGSSSRNSSAMSSFPERSALLSGRIDQPYTSIKDCVIRSYKTEGLGVFFRGLWPTILRGFPVNAVTFYVYEIVLNMLESQ</sequence>
<keyword evidence="8 9" id="KW-0472">Membrane</keyword>
<keyword evidence="7" id="KW-0496">Mitochondrion</keyword>
<evidence type="ECO:0000256" key="5">
    <source>
        <dbReference type="ARBA" id="ARBA00022737"/>
    </source>
</evidence>
<evidence type="ECO:0000256" key="1">
    <source>
        <dbReference type="ARBA" id="ARBA00004225"/>
    </source>
</evidence>
<dbReference type="PANTHER" id="PTHR45624:SF10">
    <property type="entry name" value="SLC (SOLUTE CARRIER) HOMOLOG"/>
    <property type="match status" value="1"/>
</dbReference>
<comment type="caution">
    <text evidence="13">The sequence shown here is derived from an EMBL/GenBank/DDBJ whole genome shotgun (WGS) entry which is preliminary data.</text>
</comment>
<keyword evidence="5" id="KW-0677">Repeat</keyword>
<evidence type="ECO:0000256" key="3">
    <source>
        <dbReference type="ARBA" id="ARBA00022448"/>
    </source>
</evidence>
<comment type="similarity">
    <text evidence="2 10">Belongs to the mitochondrial carrier (TC 2.A.29) family.</text>
</comment>
<protein>
    <recommendedName>
        <fullName evidence="15">Mitochondrial carrier protein</fullName>
    </recommendedName>
</protein>
<evidence type="ECO:0000313" key="14">
    <source>
        <dbReference type="Proteomes" id="UP000605846"/>
    </source>
</evidence>
<feature type="region of interest" description="Disordered" evidence="11">
    <location>
        <begin position="265"/>
        <end position="286"/>
    </location>
</feature>
<dbReference type="EMBL" id="JABAYA010000013">
    <property type="protein sequence ID" value="KAF7730835.1"/>
    <property type="molecule type" value="Genomic_DNA"/>
</dbReference>
<gene>
    <name evidence="13" type="ORF">EC973_001353</name>
</gene>
<dbReference type="PROSITE" id="PS50920">
    <property type="entry name" value="SOLCAR"/>
    <property type="match status" value="3"/>
</dbReference>
<dbReference type="Pfam" id="PF00153">
    <property type="entry name" value="Mito_carr"/>
    <property type="match status" value="4"/>
</dbReference>
<dbReference type="Gene3D" id="1.50.40.10">
    <property type="entry name" value="Mitochondrial carrier domain"/>
    <property type="match status" value="1"/>
</dbReference>
<accession>A0A8H7ETZ7</accession>
<evidence type="ECO:0000256" key="6">
    <source>
        <dbReference type="ARBA" id="ARBA00022989"/>
    </source>
</evidence>
<dbReference type="SUPFAM" id="SSF103506">
    <property type="entry name" value="Mitochondrial carrier"/>
    <property type="match status" value="1"/>
</dbReference>
<evidence type="ECO:0000256" key="8">
    <source>
        <dbReference type="ARBA" id="ARBA00023136"/>
    </source>
</evidence>
<evidence type="ECO:0000256" key="7">
    <source>
        <dbReference type="ARBA" id="ARBA00023128"/>
    </source>
</evidence>
<dbReference type="InterPro" id="IPR018108">
    <property type="entry name" value="MCP_transmembrane"/>
</dbReference>
<name>A0A8H7ETZ7_9FUNG</name>
<evidence type="ECO:0008006" key="15">
    <source>
        <dbReference type="Google" id="ProtNLM"/>
    </source>
</evidence>
<dbReference type="InterPro" id="IPR023395">
    <property type="entry name" value="MCP_dom_sf"/>
</dbReference>
<feature type="repeat" description="Solcar" evidence="9">
    <location>
        <begin position="202"/>
        <end position="351"/>
    </location>
</feature>
<keyword evidence="3 10" id="KW-0813">Transport</keyword>
<keyword evidence="6 12" id="KW-1133">Transmembrane helix</keyword>
<dbReference type="PANTHER" id="PTHR45624">
    <property type="entry name" value="MITOCHONDRIAL BASIC AMINO ACIDS TRANSPORTER-RELATED"/>
    <property type="match status" value="1"/>
</dbReference>
<keyword evidence="14" id="KW-1185">Reference proteome</keyword>
<dbReference type="AlphaFoldDB" id="A0A8H7ETZ7"/>